<dbReference type="InterPro" id="IPR013783">
    <property type="entry name" value="Ig-like_fold"/>
</dbReference>
<dbReference type="InterPro" id="IPR036779">
    <property type="entry name" value="LysM_dom_sf"/>
</dbReference>
<dbReference type="Gene3D" id="2.60.40.10">
    <property type="entry name" value="Immunoglobulins"/>
    <property type="match status" value="1"/>
</dbReference>
<dbReference type="OrthoDB" id="9813091at2"/>
<dbReference type="InterPro" id="IPR016930">
    <property type="entry name" value="UCP029644"/>
</dbReference>
<dbReference type="Gene3D" id="2.60.120.1440">
    <property type="match status" value="1"/>
</dbReference>
<name>A0A418WQE4_9SPHN</name>
<dbReference type="Gene3D" id="3.10.350.10">
    <property type="entry name" value="LysM domain"/>
    <property type="match status" value="1"/>
</dbReference>
<dbReference type="CDD" id="cd00118">
    <property type="entry name" value="LysM"/>
    <property type="match status" value="1"/>
</dbReference>
<reference evidence="3 4" key="1">
    <citation type="submission" date="2018-09" db="EMBL/GenBank/DDBJ databases">
        <authorList>
            <person name="Zhu H."/>
        </authorList>
    </citation>
    <scope>NUCLEOTIDE SEQUENCE [LARGE SCALE GENOMIC DNA]</scope>
    <source>
        <strain evidence="3 4">K2R01-6</strain>
    </source>
</reference>
<evidence type="ECO:0000259" key="2">
    <source>
        <dbReference type="PROSITE" id="PS51782"/>
    </source>
</evidence>
<feature type="signal peptide" evidence="1">
    <location>
        <begin position="1"/>
        <end position="19"/>
    </location>
</feature>
<protein>
    <submittedName>
        <fullName evidence="3">LysM peptidoglycan-binding domain-containing protein</fullName>
    </submittedName>
</protein>
<dbReference type="AlphaFoldDB" id="A0A418WQE4"/>
<dbReference type="Pfam" id="PF01476">
    <property type="entry name" value="LysM"/>
    <property type="match status" value="1"/>
</dbReference>
<dbReference type="PANTHER" id="PTHR38731">
    <property type="entry name" value="LIPL45-RELATED LIPOPROTEIN-RELATED"/>
    <property type="match status" value="1"/>
</dbReference>
<dbReference type="InterPro" id="IPR018392">
    <property type="entry name" value="LysM"/>
</dbReference>
<evidence type="ECO:0000256" key="1">
    <source>
        <dbReference type="SAM" id="SignalP"/>
    </source>
</evidence>
<accession>A0A418WQE4</accession>
<keyword evidence="4" id="KW-1185">Reference proteome</keyword>
<dbReference type="SMART" id="SM00257">
    <property type="entry name" value="LysM"/>
    <property type="match status" value="1"/>
</dbReference>
<proteinExistence type="predicted"/>
<feature type="domain" description="LysM" evidence="2">
    <location>
        <begin position="26"/>
        <end position="73"/>
    </location>
</feature>
<gene>
    <name evidence="3" type="ORF">D3876_03815</name>
</gene>
<comment type="caution">
    <text evidence="3">The sequence shown here is derived from an EMBL/GenBank/DDBJ whole genome shotgun (WGS) entry which is preliminary data.</text>
</comment>
<evidence type="ECO:0000313" key="3">
    <source>
        <dbReference type="EMBL" id="RJF93463.1"/>
    </source>
</evidence>
<dbReference type="EMBL" id="QYUM01000002">
    <property type="protein sequence ID" value="RJF93463.1"/>
    <property type="molecule type" value="Genomic_DNA"/>
</dbReference>
<organism evidence="3 4">
    <name type="scientific">Sphingomonas cavernae</name>
    <dbReference type="NCBI Taxonomy" id="2320861"/>
    <lineage>
        <taxon>Bacteria</taxon>
        <taxon>Pseudomonadati</taxon>
        <taxon>Pseudomonadota</taxon>
        <taxon>Alphaproteobacteria</taxon>
        <taxon>Sphingomonadales</taxon>
        <taxon>Sphingomonadaceae</taxon>
        <taxon>Sphingomonas</taxon>
    </lineage>
</organism>
<dbReference type="RefSeq" id="WP_119759741.1">
    <property type="nucleotide sequence ID" value="NZ_QYUM01000002.1"/>
</dbReference>
<dbReference type="InterPro" id="IPR006860">
    <property type="entry name" value="FecR"/>
</dbReference>
<sequence>MSVALALFAALAAAQPAHAPEHRAIVEYRIKPGDTLFELGARYFIRPEDYRIVQRMNRVSDPRRLPIGRILRIPRRILRSEPVDGNVVAFRGNVVIAEGGAQRPAAMRAQVREGMAVETGAKSFVTVELPDASRFSLPSNSRVGIAHLRRTLLTGEVERRFRVEKGRSDWDVTPGKSDPFSVETPVATTAVRGTGFRVTYSPDSDAMTVGVLEGRVAVTGPDAVTETALAAGTGAALRPNAQIVAGALLPAPALERPGAAQKGEQLAFAARAVSGASGYGFEIASDAGFIDRIAETKADTPEARFDGLPGGTYFVKATAFDANGVEGMANIYGFERQLNTLDLDTPQADKAGGRKDYLFRWRGSGGGTVEYRFVLSRDEAGQDRLVDEAGLTRTNISISDLPSGVWYWRVWSIRYENGRHSETVSSPQKLQIGDPQ</sequence>
<feature type="chain" id="PRO_5019100343" evidence="1">
    <location>
        <begin position="20"/>
        <end position="436"/>
    </location>
</feature>
<dbReference type="PIRSF" id="PIRSF029644">
    <property type="entry name" value="UCP029644"/>
    <property type="match status" value="1"/>
</dbReference>
<evidence type="ECO:0000313" key="4">
    <source>
        <dbReference type="Proteomes" id="UP000286100"/>
    </source>
</evidence>
<dbReference type="Proteomes" id="UP000286100">
    <property type="component" value="Unassembled WGS sequence"/>
</dbReference>
<dbReference type="Pfam" id="PF04773">
    <property type="entry name" value="FecR"/>
    <property type="match status" value="1"/>
</dbReference>
<dbReference type="PROSITE" id="PS51782">
    <property type="entry name" value="LYSM"/>
    <property type="match status" value="1"/>
</dbReference>
<keyword evidence="1" id="KW-0732">Signal</keyword>